<evidence type="ECO:0000259" key="1">
    <source>
        <dbReference type="Pfam" id="PF00534"/>
    </source>
</evidence>
<organism evidence="2 3">
    <name type="scientific">Rhodopirellula bahusiensis</name>
    <dbReference type="NCBI Taxonomy" id="2014065"/>
    <lineage>
        <taxon>Bacteria</taxon>
        <taxon>Pseudomonadati</taxon>
        <taxon>Planctomycetota</taxon>
        <taxon>Planctomycetia</taxon>
        <taxon>Pirellulales</taxon>
        <taxon>Pirellulaceae</taxon>
        <taxon>Rhodopirellula</taxon>
    </lineage>
</organism>
<gene>
    <name evidence="2" type="ORF">CEE69_05230</name>
</gene>
<reference evidence="2 3" key="1">
    <citation type="submission" date="2017-06" db="EMBL/GenBank/DDBJ databases">
        <title>Description of Rhodopirellula bahusiensis sp. nov.</title>
        <authorList>
            <person name="Kizina J."/>
            <person name="Harder J."/>
        </authorList>
    </citation>
    <scope>NUCLEOTIDE SEQUENCE [LARGE SCALE GENOMIC DNA]</scope>
    <source>
        <strain evidence="2 3">SWK21</strain>
    </source>
</reference>
<protein>
    <recommendedName>
        <fullName evidence="1">Glycosyl transferase family 1 domain-containing protein</fullName>
    </recommendedName>
</protein>
<sequence>MSNQGVWFGAMCLDPVRDYVVGPKWWHRWSVKNGYSFLSDAFVHHPIELETFSSRSIEPTVVPHGEYPMPPPSCSSAELKRELGIPDSDNVALCYGHLRDNKNLKTSIEAVAATPGYSLVVAGSEAAPGQIQSSDYVRFAKEIDAESSVFWKIGYQTDQDTSNLFQMSDCILLPYDSSFVSASGVLFIAVPFEVPLIASCGDGPLAAAVQDYGLGIRIPKPTITQVSQALKSVDEVAESARWNDFRHEHSYDRNAELLLDRIAVFHNLQNQE</sequence>
<evidence type="ECO:0000313" key="3">
    <source>
        <dbReference type="Proteomes" id="UP000225740"/>
    </source>
</evidence>
<dbReference type="AlphaFoldDB" id="A0A2G1WCI2"/>
<dbReference type="RefSeq" id="WP_143549163.1">
    <property type="nucleotide sequence ID" value="NZ_NIZW01000002.1"/>
</dbReference>
<dbReference type="Gene3D" id="3.40.50.2000">
    <property type="entry name" value="Glycogen Phosphorylase B"/>
    <property type="match status" value="1"/>
</dbReference>
<accession>A0A2G1WCI2</accession>
<dbReference type="Pfam" id="PF00534">
    <property type="entry name" value="Glycos_transf_1"/>
    <property type="match status" value="1"/>
</dbReference>
<dbReference type="SUPFAM" id="SSF53756">
    <property type="entry name" value="UDP-Glycosyltransferase/glycogen phosphorylase"/>
    <property type="match status" value="1"/>
</dbReference>
<evidence type="ECO:0000313" key="2">
    <source>
        <dbReference type="EMBL" id="PHQ36743.1"/>
    </source>
</evidence>
<dbReference type="Proteomes" id="UP000225740">
    <property type="component" value="Unassembled WGS sequence"/>
</dbReference>
<name>A0A2G1WCI2_9BACT</name>
<dbReference type="GeneID" id="90607634"/>
<dbReference type="EMBL" id="NIZW01000002">
    <property type="protein sequence ID" value="PHQ36743.1"/>
    <property type="molecule type" value="Genomic_DNA"/>
</dbReference>
<comment type="caution">
    <text evidence="2">The sequence shown here is derived from an EMBL/GenBank/DDBJ whole genome shotgun (WGS) entry which is preliminary data.</text>
</comment>
<feature type="domain" description="Glycosyl transferase family 1" evidence="1">
    <location>
        <begin position="77"/>
        <end position="233"/>
    </location>
</feature>
<dbReference type="OrthoDB" id="265770at2"/>
<dbReference type="GO" id="GO:0016757">
    <property type="term" value="F:glycosyltransferase activity"/>
    <property type="evidence" value="ECO:0007669"/>
    <property type="project" value="InterPro"/>
</dbReference>
<keyword evidence="3" id="KW-1185">Reference proteome</keyword>
<proteinExistence type="predicted"/>
<dbReference type="InterPro" id="IPR001296">
    <property type="entry name" value="Glyco_trans_1"/>
</dbReference>